<evidence type="ECO:0000256" key="1">
    <source>
        <dbReference type="SAM" id="Coils"/>
    </source>
</evidence>
<dbReference type="InterPro" id="IPR058925">
    <property type="entry name" value="zf-C2H2_AcuF"/>
</dbReference>
<dbReference type="OrthoDB" id="6133115at2759"/>
<dbReference type="Proteomes" id="UP000813427">
    <property type="component" value="Unassembled WGS sequence"/>
</dbReference>
<reference evidence="4" key="1">
    <citation type="journal article" date="2021" name="Nat. Commun.">
        <title>Genetic determinants of endophytism in the Arabidopsis root mycobiome.</title>
        <authorList>
            <person name="Mesny F."/>
            <person name="Miyauchi S."/>
            <person name="Thiergart T."/>
            <person name="Pickel B."/>
            <person name="Atanasova L."/>
            <person name="Karlsson M."/>
            <person name="Huettel B."/>
            <person name="Barry K.W."/>
            <person name="Haridas S."/>
            <person name="Chen C."/>
            <person name="Bauer D."/>
            <person name="Andreopoulos W."/>
            <person name="Pangilinan J."/>
            <person name="LaButti K."/>
            <person name="Riley R."/>
            <person name="Lipzen A."/>
            <person name="Clum A."/>
            <person name="Drula E."/>
            <person name="Henrissat B."/>
            <person name="Kohler A."/>
            <person name="Grigoriev I.V."/>
            <person name="Martin F.M."/>
            <person name="Hacquard S."/>
        </authorList>
    </citation>
    <scope>NUCLEOTIDE SEQUENCE</scope>
    <source>
        <strain evidence="4">MPI-SDFR-AT-0068</strain>
    </source>
</reference>
<keyword evidence="1" id="KW-0175">Coiled coil</keyword>
<dbReference type="Pfam" id="PF26082">
    <property type="entry name" value="zf-C2H2_AcuF"/>
    <property type="match status" value="1"/>
</dbReference>
<feature type="region of interest" description="Disordered" evidence="2">
    <location>
        <begin position="220"/>
        <end position="239"/>
    </location>
</feature>
<organism evidence="4 5">
    <name type="scientific">Fusarium tricinctum</name>
    <dbReference type="NCBI Taxonomy" id="61284"/>
    <lineage>
        <taxon>Eukaryota</taxon>
        <taxon>Fungi</taxon>
        <taxon>Dikarya</taxon>
        <taxon>Ascomycota</taxon>
        <taxon>Pezizomycotina</taxon>
        <taxon>Sordariomycetes</taxon>
        <taxon>Hypocreomycetidae</taxon>
        <taxon>Hypocreales</taxon>
        <taxon>Nectriaceae</taxon>
        <taxon>Fusarium</taxon>
        <taxon>Fusarium tricinctum species complex</taxon>
    </lineage>
</organism>
<feature type="domain" description="C2H2-type" evidence="3">
    <location>
        <begin position="355"/>
        <end position="377"/>
    </location>
</feature>
<dbReference type="SMART" id="SM00355">
    <property type="entry name" value="ZnF_C2H2"/>
    <property type="match status" value="3"/>
</dbReference>
<comment type="caution">
    <text evidence="4">The sequence shown here is derived from an EMBL/GenBank/DDBJ whole genome shotgun (WGS) entry which is preliminary data.</text>
</comment>
<evidence type="ECO:0000259" key="3">
    <source>
        <dbReference type="PROSITE" id="PS00028"/>
    </source>
</evidence>
<feature type="region of interest" description="Disordered" evidence="2">
    <location>
        <begin position="527"/>
        <end position="553"/>
    </location>
</feature>
<dbReference type="EMBL" id="JAGPXF010000005">
    <property type="protein sequence ID" value="KAH7242650.1"/>
    <property type="molecule type" value="Genomic_DNA"/>
</dbReference>
<gene>
    <name evidence="4" type="ORF">BKA59DRAFT_546922</name>
</gene>
<feature type="region of interest" description="Disordered" evidence="2">
    <location>
        <begin position="435"/>
        <end position="472"/>
    </location>
</feature>
<dbReference type="PANTHER" id="PTHR35391:SF7">
    <property type="entry name" value="C2H2-TYPE DOMAIN-CONTAINING PROTEIN"/>
    <property type="match status" value="1"/>
</dbReference>
<proteinExistence type="predicted"/>
<evidence type="ECO:0000313" key="5">
    <source>
        <dbReference type="Proteomes" id="UP000813427"/>
    </source>
</evidence>
<protein>
    <recommendedName>
        <fullName evidence="3">C2H2-type domain-containing protein</fullName>
    </recommendedName>
</protein>
<dbReference type="PROSITE" id="PS00028">
    <property type="entry name" value="ZINC_FINGER_C2H2_1"/>
    <property type="match status" value="1"/>
</dbReference>
<evidence type="ECO:0000256" key="2">
    <source>
        <dbReference type="SAM" id="MobiDB-lite"/>
    </source>
</evidence>
<feature type="compositionally biased region" description="Acidic residues" evidence="2">
    <location>
        <begin position="441"/>
        <end position="472"/>
    </location>
</feature>
<evidence type="ECO:0000313" key="4">
    <source>
        <dbReference type="EMBL" id="KAH7242650.1"/>
    </source>
</evidence>
<dbReference type="PANTHER" id="PTHR35391">
    <property type="entry name" value="C2H2-TYPE DOMAIN-CONTAINING PROTEIN-RELATED"/>
    <property type="match status" value="1"/>
</dbReference>
<dbReference type="InterPro" id="IPR013087">
    <property type="entry name" value="Znf_C2H2_type"/>
</dbReference>
<dbReference type="AlphaFoldDB" id="A0A8K0RZA1"/>
<accession>A0A8K0RZA1</accession>
<name>A0A8K0RZA1_9HYPO</name>
<sequence>MIEETSQSVTELGIAPLVARILASFKTLTSTLQYDHAHASQISSSLARFKLWAGNLGAHRKSGSRSLEYRLRDASHIRKLVISLLQDLCRSIEQGTLIANENKSSDTASESHDQVENDLADYFNDDEDFDMSETEKTLDEIAHVIACLLRLSITIRNPAPHDQFLSRAEEGLIESFVHWDAKHVQEKFTNVDKTLADRLGRAMARRRLYFKYRKEHKHRLSQGLDQDEDEQATTVASSLPEHLKEADDTRLDQFGIVDDGCSDTSATSYATSKPDSTQLRVPSIPKEYKDGPFKCPFCQMIVLIETRYAWKKHVFRDLRPYVCLSDACKTPERLYRRRNEWKMHMRREHWKFWHCPFGCDAEFDRAEGFQNHIQTAHRNNMSSDKIRALGELSSRTNAAKAKGQCPLCCDFQVNSENQYEKHIGQHLENLSLFTLPNIGDEGNEDEDEDQAGARDGDDEDDDDDGDDEDVDDEVWLHTDDPEIEAPDMRFEATVIVDRLSSETLERIIHAGGEEKISEVRAKLEEERMTAAAAEGGSQKVETEASTRPDEKMMRLETDIAALKVMEEEEAQKTEKQKEAEQQIRKEAEEAFSRRMEYMRIAQEEAKKEIEKDRLEAEMAARGRMEEEQVREHALAMARAEELARIKFEAEMEADIDLRKAVAEIRNKAEEDAREKFEVDAKVAEGQVKAEAETRK</sequence>
<feature type="coiled-coil region" evidence="1">
    <location>
        <begin position="562"/>
        <end position="620"/>
    </location>
</feature>
<feature type="compositionally biased region" description="Basic and acidic residues" evidence="2">
    <location>
        <begin position="540"/>
        <end position="553"/>
    </location>
</feature>
<keyword evidence="5" id="KW-1185">Reference proteome</keyword>